<evidence type="ECO:0000313" key="2">
    <source>
        <dbReference type="RefSeq" id="XP_016510729.1"/>
    </source>
</evidence>
<dbReference type="AlphaFoldDB" id="A0A1S4DBY5"/>
<name>A0A1S4DBY5_TOBAC</name>
<feature type="domain" description="Reverse transcriptase Ty1/copia-type" evidence="1">
    <location>
        <begin position="2"/>
        <end position="78"/>
    </location>
</feature>
<dbReference type="PANTHER" id="PTHR11439">
    <property type="entry name" value="GAG-POL-RELATED RETROTRANSPOSON"/>
    <property type="match status" value="1"/>
</dbReference>
<dbReference type="PaxDb" id="4097-A0A1S4DBY5"/>
<protein>
    <submittedName>
        <fullName evidence="2">Uncharacterized mitochondrial protein AtMg00810-like</fullName>
    </submittedName>
</protein>
<dbReference type="RefSeq" id="XP_016510729.1">
    <property type="nucleotide sequence ID" value="XM_016655243.1"/>
</dbReference>
<dbReference type="OrthoDB" id="437005at2759"/>
<accession>A0A1S4DBY5</accession>
<dbReference type="Pfam" id="PF07727">
    <property type="entry name" value="RVT_2"/>
    <property type="match status" value="1"/>
</dbReference>
<dbReference type="InterPro" id="IPR043502">
    <property type="entry name" value="DNA/RNA_pol_sf"/>
</dbReference>
<dbReference type="STRING" id="4097.A0A1S4DBY5"/>
<dbReference type="SUPFAM" id="SSF56672">
    <property type="entry name" value="DNA/RNA polymerases"/>
    <property type="match status" value="1"/>
</dbReference>
<dbReference type="PANTHER" id="PTHR11439:SF470">
    <property type="entry name" value="CYSTEINE-RICH RLK (RECEPTOR-LIKE PROTEIN KINASE) 8"/>
    <property type="match status" value="1"/>
</dbReference>
<evidence type="ECO:0000259" key="1">
    <source>
        <dbReference type="Pfam" id="PF07727"/>
    </source>
</evidence>
<organism evidence="2">
    <name type="scientific">Nicotiana tabacum</name>
    <name type="common">Common tobacco</name>
    <dbReference type="NCBI Taxonomy" id="4097"/>
    <lineage>
        <taxon>Eukaryota</taxon>
        <taxon>Viridiplantae</taxon>
        <taxon>Streptophyta</taxon>
        <taxon>Embryophyta</taxon>
        <taxon>Tracheophyta</taxon>
        <taxon>Spermatophyta</taxon>
        <taxon>Magnoliopsida</taxon>
        <taxon>eudicotyledons</taxon>
        <taxon>Gunneridae</taxon>
        <taxon>Pentapetalae</taxon>
        <taxon>asterids</taxon>
        <taxon>lamiids</taxon>
        <taxon>Solanales</taxon>
        <taxon>Solanaceae</taxon>
        <taxon>Nicotianoideae</taxon>
        <taxon>Nicotianeae</taxon>
        <taxon>Nicotiana</taxon>
    </lineage>
</organism>
<dbReference type="InterPro" id="IPR013103">
    <property type="entry name" value="RVT_2"/>
</dbReference>
<sequence length="284" mass="31984">MVVYVDDILLAGDDVAELDSLKLFLDNQFKIKDLGTIYYFLGLEISSHSQGYLMTQSKYTTDLLDEFKCQYFSHIFTPLDPSVKLHLDMGEPIYDPSSPHVSCTSYFENSISGYYIILGGSTISWKSKKQPTIALSSAEAEYRALRKVAAEIAWLTRLLGDLGLPISNLFPVYCDSQTTLHIAKNPVFHQRTQHIEIDCHYVRECLHVGLIFLHFVSSADQLADIMTKVVYSTALWCETPYASAPSSALAKLRTCGPSPGRPAPHLRLQMSLLRPPHLRPKPRR</sequence>
<reference evidence="2" key="1">
    <citation type="submission" date="2025-08" db="UniProtKB">
        <authorList>
            <consortium name="RefSeq"/>
        </authorList>
    </citation>
    <scope>IDENTIFICATION</scope>
</reference>
<proteinExistence type="predicted"/>
<gene>
    <name evidence="2" type="primary">LOC107827997</name>
</gene>
<dbReference type="KEGG" id="nta:107827997"/>
<dbReference type="CDD" id="cd09272">
    <property type="entry name" value="RNase_HI_RT_Ty1"/>
    <property type="match status" value="1"/>
</dbReference>